<keyword evidence="8" id="KW-0479">Metal-binding</keyword>
<organism evidence="12 13">
    <name type="scientific">Coemansia brasiliensis</name>
    <dbReference type="NCBI Taxonomy" id="2650707"/>
    <lineage>
        <taxon>Eukaryota</taxon>
        <taxon>Fungi</taxon>
        <taxon>Fungi incertae sedis</taxon>
        <taxon>Zoopagomycota</taxon>
        <taxon>Kickxellomycotina</taxon>
        <taxon>Kickxellomycetes</taxon>
        <taxon>Kickxellales</taxon>
        <taxon>Kickxellaceae</taxon>
        <taxon>Coemansia</taxon>
    </lineage>
</organism>
<dbReference type="Proteomes" id="UP001139887">
    <property type="component" value="Unassembled WGS sequence"/>
</dbReference>
<dbReference type="EMBL" id="JANBUW010000010">
    <property type="protein sequence ID" value="KAJ2851648.1"/>
    <property type="molecule type" value="Genomic_DNA"/>
</dbReference>
<dbReference type="AlphaFoldDB" id="A0A9W8IEW1"/>
<sequence>MKAAFLAGFGNAGLKRFPSIGQVFNATKTKKQESSEDKLLGLKLLKKMSYLVNSKGQHYTVEDSKVKSKRKAMVVSDAIRQLRETDSSGRLVQVGRVRKLIDSVQKYGSVGLTIARLRTDPSGKLSLVMDLDAKKQPDSKYVWVVVLYHRLRKVEEECDKLNSRFRMHFLPPLNQLEALEMPPAVASHEGLDMELEYLSQIWNSGQSDDVQNEIIWTILAVGRGIDKQISFKANINGSRLYGLCKSNSDFDVIANVRVPRSAHEANVFMNFIKKFTARLQRQRGFSRVIWIKRTRVPIIKFHYRTRSGEYEGDISFNNGIGVAKSQLIKRYIAADPRVRQFLIIVKNWGIERQICESNVLNSFGLLMMALTFLVQEKVVPPLQLLSTLKITQKTWDNLHQLQTSPEAISRLYSVGDAQPAMCLEKNVPLENWTSDGLYSYFFGAYPKRDEWQSPNKKSAFQLAFEMFKFYGSQFDPISHAVSLRLGTARIPRTSLCKLNAPTPQMYIDQPQQWKQNLRLLAIEDPFEVTVNCGRNAPPEWVEGFLWEMRRAAAVMHDCISRNDGTAVLHRLFTPPSASVYCDASVWASAYSRLLPLLQDSINEHVFDPNADLNIRTTIGMRDI</sequence>
<evidence type="ECO:0000256" key="9">
    <source>
        <dbReference type="ARBA" id="ARBA00022842"/>
    </source>
</evidence>
<keyword evidence="7" id="KW-0808">Transferase</keyword>
<protein>
    <recommendedName>
        <fullName evidence="5">polynucleotide adenylyltransferase</fullName>
        <ecNumber evidence="5">2.7.7.19</ecNumber>
    </recommendedName>
</protein>
<dbReference type="InterPro" id="IPR054708">
    <property type="entry name" value="MTPAP-like_central"/>
</dbReference>
<evidence type="ECO:0000313" key="13">
    <source>
        <dbReference type="Proteomes" id="UP001139887"/>
    </source>
</evidence>
<accession>A0A9W8IEW1</accession>
<feature type="domain" description="PAP-associated" evidence="10">
    <location>
        <begin position="461"/>
        <end position="528"/>
    </location>
</feature>
<evidence type="ECO:0000256" key="4">
    <source>
        <dbReference type="ARBA" id="ARBA00008593"/>
    </source>
</evidence>
<dbReference type="Pfam" id="PF22600">
    <property type="entry name" value="MTPAP-like_central"/>
    <property type="match status" value="1"/>
</dbReference>
<dbReference type="OrthoDB" id="2274644at2759"/>
<gene>
    <name evidence="12" type="ORF">IWW36_000971</name>
</gene>
<evidence type="ECO:0000256" key="8">
    <source>
        <dbReference type="ARBA" id="ARBA00022723"/>
    </source>
</evidence>
<dbReference type="Gene3D" id="3.30.460.10">
    <property type="entry name" value="Beta Polymerase, domain 2"/>
    <property type="match status" value="1"/>
</dbReference>
<reference evidence="12" key="1">
    <citation type="submission" date="2022-07" db="EMBL/GenBank/DDBJ databases">
        <title>Phylogenomic reconstructions and comparative analyses of Kickxellomycotina fungi.</title>
        <authorList>
            <person name="Reynolds N.K."/>
            <person name="Stajich J.E."/>
            <person name="Barry K."/>
            <person name="Grigoriev I.V."/>
            <person name="Crous P."/>
            <person name="Smith M.E."/>
        </authorList>
    </citation>
    <scope>NUCLEOTIDE SEQUENCE</scope>
    <source>
        <strain evidence="12">NRRL 1566</strain>
    </source>
</reference>
<evidence type="ECO:0000256" key="7">
    <source>
        <dbReference type="ARBA" id="ARBA00022679"/>
    </source>
</evidence>
<dbReference type="CDD" id="cd05402">
    <property type="entry name" value="NT_PAP_TUTase"/>
    <property type="match status" value="1"/>
</dbReference>
<dbReference type="GO" id="GO:0046872">
    <property type="term" value="F:metal ion binding"/>
    <property type="evidence" value="ECO:0007669"/>
    <property type="project" value="UniProtKB-KW"/>
</dbReference>
<dbReference type="Gene3D" id="1.10.1410.10">
    <property type="match status" value="1"/>
</dbReference>
<dbReference type="GO" id="GO:0010605">
    <property type="term" value="P:negative regulation of macromolecule metabolic process"/>
    <property type="evidence" value="ECO:0007669"/>
    <property type="project" value="UniProtKB-ARBA"/>
</dbReference>
<evidence type="ECO:0000256" key="2">
    <source>
        <dbReference type="ARBA" id="ARBA00001946"/>
    </source>
</evidence>
<proteinExistence type="inferred from homology"/>
<comment type="subcellular location">
    <subcellularLocation>
        <location evidence="3">Cytoplasm</location>
    </subcellularLocation>
</comment>
<comment type="caution">
    <text evidence="12">The sequence shown here is derived from an EMBL/GenBank/DDBJ whole genome shotgun (WGS) entry which is preliminary data.</text>
</comment>
<keyword evidence="9" id="KW-0460">Magnesium</keyword>
<comment type="similarity">
    <text evidence="4">Belongs to the DNA polymerase type-B-like family.</text>
</comment>
<dbReference type="InterPro" id="IPR043519">
    <property type="entry name" value="NT_sf"/>
</dbReference>
<keyword evidence="13" id="KW-1185">Reference proteome</keyword>
<dbReference type="InterPro" id="IPR002058">
    <property type="entry name" value="PAP_assoc"/>
</dbReference>
<evidence type="ECO:0000256" key="1">
    <source>
        <dbReference type="ARBA" id="ARBA00001936"/>
    </source>
</evidence>
<evidence type="ECO:0000259" key="10">
    <source>
        <dbReference type="Pfam" id="PF03828"/>
    </source>
</evidence>
<dbReference type="EC" id="2.7.7.19" evidence="5"/>
<evidence type="ECO:0000259" key="11">
    <source>
        <dbReference type="Pfam" id="PF22600"/>
    </source>
</evidence>
<evidence type="ECO:0000313" key="12">
    <source>
        <dbReference type="EMBL" id="KAJ2851648.1"/>
    </source>
</evidence>
<feature type="domain" description="Poly(A) RNA polymerase mitochondrial-like central palm" evidence="11">
    <location>
        <begin position="232"/>
        <end position="332"/>
    </location>
</feature>
<keyword evidence="6" id="KW-0963">Cytoplasm</keyword>
<dbReference type="GO" id="GO:1990817">
    <property type="term" value="F:poly(A) RNA polymerase activity"/>
    <property type="evidence" value="ECO:0007669"/>
    <property type="project" value="UniProtKB-EC"/>
</dbReference>
<dbReference type="PANTHER" id="PTHR12271">
    <property type="entry name" value="POLY A POLYMERASE CID PAP -RELATED"/>
    <property type="match status" value="1"/>
</dbReference>
<dbReference type="SUPFAM" id="SSF81301">
    <property type="entry name" value="Nucleotidyltransferase"/>
    <property type="match status" value="1"/>
</dbReference>
<evidence type="ECO:0000256" key="6">
    <source>
        <dbReference type="ARBA" id="ARBA00022490"/>
    </source>
</evidence>
<comment type="cofactor">
    <cofactor evidence="2">
        <name>Mg(2+)</name>
        <dbReference type="ChEBI" id="CHEBI:18420"/>
    </cofactor>
</comment>
<evidence type="ECO:0000256" key="5">
    <source>
        <dbReference type="ARBA" id="ARBA00012388"/>
    </source>
</evidence>
<name>A0A9W8IEW1_9FUNG</name>
<dbReference type="PANTHER" id="PTHR12271:SF40">
    <property type="entry name" value="POLY(A) RNA POLYMERASE GLD2"/>
    <property type="match status" value="1"/>
</dbReference>
<comment type="cofactor">
    <cofactor evidence="1">
        <name>Mn(2+)</name>
        <dbReference type="ChEBI" id="CHEBI:29035"/>
    </cofactor>
</comment>
<evidence type="ECO:0000256" key="3">
    <source>
        <dbReference type="ARBA" id="ARBA00004496"/>
    </source>
</evidence>
<dbReference type="GO" id="GO:0005737">
    <property type="term" value="C:cytoplasm"/>
    <property type="evidence" value="ECO:0007669"/>
    <property type="project" value="UniProtKB-SubCell"/>
</dbReference>
<dbReference type="Pfam" id="PF03828">
    <property type="entry name" value="PAP_assoc"/>
    <property type="match status" value="1"/>
</dbReference>
<dbReference type="SUPFAM" id="SSF81631">
    <property type="entry name" value="PAP/OAS1 substrate-binding domain"/>
    <property type="match status" value="1"/>
</dbReference>
<dbReference type="GO" id="GO:0031123">
    <property type="term" value="P:RNA 3'-end processing"/>
    <property type="evidence" value="ECO:0007669"/>
    <property type="project" value="TreeGrafter"/>
</dbReference>